<comment type="similarity">
    <text evidence="1">Belongs to the ROK (NagC/XylR) family.</text>
</comment>
<dbReference type="SUPFAM" id="SSF53067">
    <property type="entry name" value="Actin-like ATPase domain"/>
    <property type="match status" value="1"/>
</dbReference>
<dbReference type="InterPro" id="IPR043129">
    <property type="entry name" value="ATPase_NBD"/>
</dbReference>
<comment type="caution">
    <text evidence="2">The sequence shown here is derived from an EMBL/GenBank/DDBJ whole genome shotgun (WGS) entry which is preliminary data.</text>
</comment>
<evidence type="ECO:0000313" key="3">
    <source>
        <dbReference type="Proteomes" id="UP000546464"/>
    </source>
</evidence>
<dbReference type="PANTHER" id="PTHR18964">
    <property type="entry name" value="ROK (REPRESSOR, ORF, KINASE) FAMILY"/>
    <property type="match status" value="1"/>
</dbReference>
<evidence type="ECO:0000256" key="1">
    <source>
        <dbReference type="ARBA" id="ARBA00006479"/>
    </source>
</evidence>
<dbReference type="EMBL" id="JACHVB010000012">
    <property type="protein sequence ID" value="MBC2593239.1"/>
    <property type="molecule type" value="Genomic_DNA"/>
</dbReference>
<sequence length="327" mass="33651">MGSSWHLGFDIGGTKCAVILGQYEPALARPVIVERRAFKTNEWEHPSEALAAMAATAVGMVKKHGLLTSDIASAGISCGGPLDSVRGVVLSPPNLPGWDEVPVVGVLSEELSIPVKLQNDANACALAEWRWGAAQGADTAVFLTYGTGLGAGLIIGGRLHEGRIGLAGEVGHWQLASEGPVGYGKSGSFEGFCSGGGMARLASSLLTRRAASSTFGQVWSGHSGTSISPDVKALATAAREGDPLAREVFETAARKLGQGLALIIDLLNPEVIVIGSIFTRCEDLLRPGMECELSAQALPAALAACRVVPAALGEQIGDYAALAVGSL</sequence>
<dbReference type="Pfam" id="PF00480">
    <property type="entry name" value="ROK"/>
    <property type="match status" value="1"/>
</dbReference>
<proteinExistence type="inferred from homology"/>
<gene>
    <name evidence="2" type="ORF">H5P28_03095</name>
</gene>
<organism evidence="2 3">
    <name type="scientific">Ruficoccus amylovorans</name>
    <dbReference type="NCBI Taxonomy" id="1804625"/>
    <lineage>
        <taxon>Bacteria</taxon>
        <taxon>Pseudomonadati</taxon>
        <taxon>Verrucomicrobiota</taxon>
        <taxon>Opitutia</taxon>
        <taxon>Puniceicoccales</taxon>
        <taxon>Cerasicoccaceae</taxon>
        <taxon>Ruficoccus</taxon>
    </lineage>
</organism>
<name>A0A842HAT9_9BACT</name>
<accession>A0A842HAT9</accession>
<dbReference type="Gene3D" id="3.30.420.40">
    <property type="match status" value="2"/>
</dbReference>
<dbReference type="InterPro" id="IPR000600">
    <property type="entry name" value="ROK"/>
</dbReference>
<evidence type="ECO:0000313" key="2">
    <source>
        <dbReference type="EMBL" id="MBC2593239.1"/>
    </source>
</evidence>
<protein>
    <submittedName>
        <fullName evidence="2">ROK family protein</fullName>
    </submittedName>
</protein>
<dbReference type="CDD" id="cd23763">
    <property type="entry name" value="ASKHA_ATPase_ROK"/>
    <property type="match status" value="1"/>
</dbReference>
<keyword evidence="3" id="KW-1185">Reference proteome</keyword>
<dbReference type="PANTHER" id="PTHR18964:SF149">
    <property type="entry name" value="BIFUNCTIONAL UDP-N-ACETYLGLUCOSAMINE 2-EPIMERASE_N-ACETYLMANNOSAMINE KINASE"/>
    <property type="match status" value="1"/>
</dbReference>
<reference evidence="2 3" key="1">
    <citation type="submission" date="2020-07" db="EMBL/GenBank/DDBJ databases">
        <authorList>
            <person name="Feng X."/>
        </authorList>
    </citation>
    <scope>NUCLEOTIDE SEQUENCE [LARGE SCALE GENOMIC DNA]</scope>
    <source>
        <strain evidence="2 3">JCM31066</strain>
    </source>
</reference>
<dbReference type="AlphaFoldDB" id="A0A842HAT9"/>
<dbReference type="Proteomes" id="UP000546464">
    <property type="component" value="Unassembled WGS sequence"/>
</dbReference>